<dbReference type="PANTHER" id="PTHR22914">
    <property type="entry name" value="CHITIN SYNTHASE"/>
    <property type="match status" value="1"/>
</dbReference>
<protein>
    <recommendedName>
        <fullName evidence="2">chitin synthase</fullName>
        <ecNumber evidence="2">2.4.1.16</ecNumber>
    </recommendedName>
</protein>
<sequence length="1971" mass="218224">MSKDGLSLRDLTELVSATSSSKVYPSEDAVVQALHTRFRADYPYTNLGSSSLVVVNPLKILASSNDASAKAYEEKSYRDTDVQVDQSQMLQPHVYDMAARMYLMMRRRNESQSVILRGITGSGKSFSGKLLVNQLLRLSARTKKESRVSEHISALQTVLDSFGCSKTVSNPSATRFGKYLELHFGENGRISGAQVLTFGLDKSRLLHLTHDERTYHVFYQLIAGATSEERDMLNIEDPSSYALLASSGCYRLPAGPFSDDGVAMEELRAAMASLGFKAKHTSAIWSLLIAILLLGNLQFNDNGSKEANYESARLANPAVLDQVAHLLGVLPEELEQCLTNKTNYIRKELYTVLLTVEAAAHQRDRLVADLYSILFAYVVETANQKVASPADGRTSPTQIVLLDGPGYQSRTPTGSMSSVGPSPLISVNGQNGFDEFCINFSNEVVQSYVLRRAFDDTVGYNAEMTADEIALPSIATMDNGACIEMLRGVVSVDVPQRKPGGMLAALGKACSNVSKGKAGEHPDEELLQDLVSKFGVHGSFVVSPGQNTHPSDRMLFGINHYSGMCTYDVHSFVERDRDIVDSSIVMLLRRSSNPFVAKLVCGPSLATEVHNTDPNIVVQAQVSSRPLRSATPILDSAGNLPEDPDPRNVLDAQKPCPVTTQLNYTISELLQHLDRTRLWNLFCIRPNDSSSPNSFDKRRVRTQVRSMLLADLIARKTPEFVADYDQEEFVNRYMPTAGGSVAERFSACARRNVWTEGIDYAVGQNRVWLAYGAWKMVEDAVRAMEADSDKADMQEDDQSVAGTLQDPFRERQRTESGWRYQGSTDQLLASRPSMGAGALAGQVPQYGEGGLNTPDFQNADSDWAKPPPTPEQSPLPEKKELDEMIVNTVSNHVEEVPTTRSRRIWIRFVWCMTFWMPNFLLSSVGRMKRADVRLAWREKLTIFMLIIFMCGIVLFYIIVFGLLLCPGMNKAWNTSQLAQHAATNDYWVAVRGNVYDLTNFYRSQHSDIANEPVTQDVMMEVAGTDVTEYFPVPLNLACSGLINGAVPIMAWANFTPVTTTAVHNTGAQQPATGTKLDDPSWYTDRFLPFLTDFYKGPLVYDPVSDIQAGANNDNKFWAIVNNNVYDLSDYFFTIQQNSAASGEGVPNYQFLNQDLTDLWKQQPGQDISSSFSKVMAGLSSAEQTAQLDCLNNAFYVGQTDFRLTARCQVQNYLLLAASGVIMATMLAKFLAALQLGGKRQPEMPEKFVLCQVPCYTEGEESLRRTIDSLASLNYDDKRKLLFMICDGNIIGRGNDRTTPRIVLDILGVDPKIDPEPQLFKSVGEGSRQINYAKVYSGLYEFAGHVVPYMVVVKVGKPSERSKPGNRGKRDSQVLLMRFLNRVHFDAPMCPLELEMAHQLRNVVGVDPYFYEYVFMVDADTSVTKDSLSRLVASAADDSRIMGICGETKLHNEEGSWWTMIQVYEYYISHHLAKAFESLFGCVTCLPGCFSLYRVRTADKGKPILISHRILDEYSEGVVDTLHKKNLLSLGEDRYLTTLLMKHFPVFRLKFAPDAIAHTVAPDTWGILLSQRRRWINSTIHNLAELVFLPELCGFCCFSMRFIVFLDLLSTIILPATAVYLIYLIVTVATGQAAIPIISLAMIAAVYGLQALIFLLKREFMLIGWMVIYILAYPVYSFFLPLYSFWYMDDFSWGSTRVVVGEGANKKIVVGDDEKFDDSMIPLKKFSEYTSENWDTGSHVSADTGLMPPKSRAQSQAGTVRTYQQSSMSGDFYRDTNAALASATSQTNLAQPRMRTTSNLSQMTHLNPPMFPMHTGAGSQVGSDHGSGIGFGYGTTAFPSSMYLPNAPRNSVMTNLNAYGGAPSVFGAPAPSMAPSMSMMGGGPLGGARPMSTFSMATTANPFASAPNMVDPNPNPSDEQLLDVLRAYLATQDLMTGTKKTARDAVSMHFPQADLSSRKDFLNQSIDQLLSA</sequence>
<keyword evidence="5 22" id="KW-0808">Transferase</keyword>
<evidence type="ECO:0000256" key="4">
    <source>
        <dbReference type="ARBA" id="ARBA00022676"/>
    </source>
</evidence>
<dbReference type="InterPro" id="IPR029044">
    <property type="entry name" value="Nucleotide-diphossugar_trans"/>
</dbReference>
<accession>A0A165K939</accession>
<keyword evidence="6 18" id="KW-0812">Transmembrane</keyword>
<feature type="transmembrane region" description="Helical" evidence="18">
    <location>
        <begin position="904"/>
        <end position="921"/>
    </location>
</feature>
<dbReference type="InterPro" id="IPR036037">
    <property type="entry name" value="MYSc_Myo17"/>
</dbReference>
<comment type="catalytic activity">
    <reaction evidence="15">
        <text>[(1-&gt;4)-N-acetyl-beta-D-glucosaminyl](n) + UDP-N-acetyl-alpha-D-glucosamine = [(1-&gt;4)-N-acetyl-beta-D-glucosaminyl](n+1) + UDP + H(+)</text>
        <dbReference type="Rhea" id="RHEA:16637"/>
        <dbReference type="Rhea" id="RHEA-COMP:9593"/>
        <dbReference type="Rhea" id="RHEA-COMP:9595"/>
        <dbReference type="ChEBI" id="CHEBI:15378"/>
        <dbReference type="ChEBI" id="CHEBI:17029"/>
        <dbReference type="ChEBI" id="CHEBI:57705"/>
        <dbReference type="ChEBI" id="CHEBI:58223"/>
        <dbReference type="EC" id="2.4.1.16"/>
    </reaction>
</comment>
<dbReference type="InterPro" id="IPR014876">
    <property type="entry name" value="DEK_C"/>
</dbReference>
<feature type="transmembrane region" description="Helical" evidence="18">
    <location>
        <begin position="1611"/>
        <end position="1629"/>
    </location>
</feature>
<keyword evidence="11 18" id="KW-0472">Membrane</keyword>
<evidence type="ECO:0000256" key="13">
    <source>
        <dbReference type="ARBA" id="ARBA00023180"/>
    </source>
</evidence>
<dbReference type="Gene3D" id="3.40.850.10">
    <property type="entry name" value="Kinesin motor domain"/>
    <property type="match status" value="1"/>
</dbReference>
<dbReference type="SUPFAM" id="SSF52540">
    <property type="entry name" value="P-loop containing nucleoside triphosphate hydrolases"/>
    <property type="match status" value="1"/>
</dbReference>
<evidence type="ECO:0000256" key="3">
    <source>
        <dbReference type="ARBA" id="ARBA00022475"/>
    </source>
</evidence>
<feature type="compositionally biased region" description="Basic and acidic residues" evidence="17">
    <location>
        <begin position="807"/>
        <end position="816"/>
    </location>
</feature>
<feature type="transmembrane region" description="Helical" evidence="18">
    <location>
        <begin position="942"/>
        <end position="964"/>
    </location>
</feature>
<evidence type="ECO:0000256" key="2">
    <source>
        <dbReference type="ARBA" id="ARBA00012543"/>
    </source>
</evidence>
<dbReference type="Pfam" id="PF00063">
    <property type="entry name" value="Myosin_head"/>
    <property type="match status" value="1"/>
</dbReference>
<dbReference type="CDD" id="cd14879">
    <property type="entry name" value="MYSc_Myo17"/>
    <property type="match status" value="1"/>
</dbReference>
<feature type="domain" description="Myosin motor" evidence="20">
    <location>
        <begin position="14"/>
        <end position="782"/>
    </location>
</feature>
<dbReference type="PANTHER" id="PTHR22914:SF13">
    <property type="entry name" value="CHITIN SYNTHASE"/>
    <property type="match status" value="1"/>
</dbReference>
<evidence type="ECO:0000256" key="8">
    <source>
        <dbReference type="ARBA" id="ARBA00022840"/>
    </source>
</evidence>
<dbReference type="InterPro" id="IPR001199">
    <property type="entry name" value="Cyt_B5-like_heme/steroid-bd"/>
</dbReference>
<dbReference type="SUPFAM" id="SSF53448">
    <property type="entry name" value="Nucleotide-diphospho-sugar transferases"/>
    <property type="match status" value="1"/>
</dbReference>
<dbReference type="SUPFAM" id="SSF109715">
    <property type="entry name" value="DEK C-terminal domain"/>
    <property type="match status" value="1"/>
</dbReference>
<keyword evidence="3" id="KW-1003">Cell membrane</keyword>
<keyword evidence="14 16" id="KW-0009">Actin-binding</keyword>
<dbReference type="GO" id="GO:0005886">
    <property type="term" value="C:plasma membrane"/>
    <property type="evidence" value="ECO:0007669"/>
    <property type="project" value="UniProtKB-SubCell"/>
</dbReference>
<keyword evidence="9 18" id="KW-1133">Transmembrane helix</keyword>
<evidence type="ECO:0000256" key="5">
    <source>
        <dbReference type="ARBA" id="ARBA00022679"/>
    </source>
</evidence>
<evidence type="ECO:0000259" key="19">
    <source>
        <dbReference type="PROSITE" id="PS50255"/>
    </source>
</evidence>
<keyword evidence="13" id="KW-0325">Glycoprotein</keyword>
<evidence type="ECO:0000313" key="22">
    <source>
        <dbReference type="EMBL" id="KZT62839.1"/>
    </source>
</evidence>
<name>A0A165K939_9BASI</name>
<keyword evidence="4" id="KW-0328">Glycosyltransferase</keyword>
<evidence type="ECO:0000256" key="14">
    <source>
        <dbReference type="ARBA" id="ARBA00023203"/>
    </source>
</evidence>
<evidence type="ECO:0000256" key="6">
    <source>
        <dbReference type="ARBA" id="ARBA00022692"/>
    </source>
</evidence>
<dbReference type="Gene3D" id="1.20.58.530">
    <property type="match status" value="1"/>
</dbReference>
<proteinExistence type="inferred from homology"/>
<reference evidence="22 23" key="1">
    <citation type="journal article" date="2016" name="Mol. Biol. Evol.">
        <title>Comparative Genomics of Early-Diverging Mushroom-Forming Fungi Provides Insights into the Origins of Lignocellulose Decay Capabilities.</title>
        <authorList>
            <person name="Nagy L.G."/>
            <person name="Riley R."/>
            <person name="Tritt A."/>
            <person name="Adam C."/>
            <person name="Daum C."/>
            <person name="Floudas D."/>
            <person name="Sun H."/>
            <person name="Yadav J.S."/>
            <person name="Pangilinan J."/>
            <person name="Larsson K.H."/>
            <person name="Matsuura K."/>
            <person name="Barry K."/>
            <person name="Labutti K."/>
            <person name="Kuo R."/>
            <person name="Ohm R.A."/>
            <person name="Bhattacharya S.S."/>
            <person name="Shirouzu T."/>
            <person name="Yoshinaga Y."/>
            <person name="Martin F.M."/>
            <person name="Grigoriev I.V."/>
            <person name="Hibbett D.S."/>
        </authorList>
    </citation>
    <scope>NUCLEOTIDE SEQUENCE [LARGE SCALE GENOMIC DNA]</scope>
    <source>
        <strain evidence="22 23">HHB12733</strain>
    </source>
</reference>
<dbReference type="Gene3D" id="1.20.120.720">
    <property type="entry name" value="Myosin VI head, motor domain, U50 subdomain"/>
    <property type="match status" value="1"/>
</dbReference>
<dbReference type="OrthoDB" id="370884at2759"/>
<evidence type="ECO:0000256" key="7">
    <source>
        <dbReference type="ARBA" id="ARBA00022741"/>
    </source>
</evidence>
<dbReference type="EMBL" id="KV423914">
    <property type="protein sequence ID" value="KZT62839.1"/>
    <property type="molecule type" value="Genomic_DNA"/>
</dbReference>
<organism evidence="22 23">
    <name type="scientific">Calocera cornea HHB12733</name>
    <dbReference type="NCBI Taxonomy" id="1353952"/>
    <lineage>
        <taxon>Eukaryota</taxon>
        <taxon>Fungi</taxon>
        <taxon>Dikarya</taxon>
        <taxon>Basidiomycota</taxon>
        <taxon>Agaricomycotina</taxon>
        <taxon>Dacrymycetes</taxon>
        <taxon>Dacrymycetales</taxon>
        <taxon>Dacrymycetaceae</taxon>
        <taxon>Calocera</taxon>
    </lineage>
</organism>
<feature type="region of interest" description="Actin-binding" evidence="16">
    <location>
        <begin position="666"/>
        <end position="688"/>
    </location>
</feature>
<evidence type="ECO:0000256" key="11">
    <source>
        <dbReference type="ARBA" id="ARBA00023136"/>
    </source>
</evidence>
<feature type="domain" description="Cytochrome b5 heme-binding" evidence="19">
    <location>
        <begin position="969"/>
        <end position="1030"/>
    </location>
</feature>
<dbReference type="InParanoid" id="A0A165K939"/>
<feature type="transmembrane region" description="Helical" evidence="18">
    <location>
        <begin position="1636"/>
        <end position="1655"/>
    </location>
</feature>
<dbReference type="GO" id="GO:0030428">
    <property type="term" value="C:cell septum"/>
    <property type="evidence" value="ECO:0007669"/>
    <property type="project" value="TreeGrafter"/>
</dbReference>
<keyword evidence="23" id="KW-1185">Reference proteome</keyword>
<dbReference type="GO" id="GO:0005524">
    <property type="term" value="F:ATP binding"/>
    <property type="evidence" value="ECO:0007669"/>
    <property type="project" value="UniProtKB-UniRule"/>
</dbReference>
<gene>
    <name evidence="22" type="ORF">CALCODRAFT_513744</name>
</gene>
<evidence type="ECO:0000256" key="12">
    <source>
        <dbReference type="ARBA" id="ARBA00023175"/>
    </source>
</evidence>
<dbReference type="InterPro" id="IPR027417">
    <property type="entry name" value="P-loop_NTPase"/>
</dbReference>
<dbReference type="GO" id="GO:0006031">
    <property type="term" value="P:chitin biosynthetic process"/>
    <property type="evidence" value="ECO:0007669"/>
    <property type="project" value="TreeGrafter"/>
</dbReference>
<dbReference type="Proteomes" id="UP000076842">
    <property type="component" value="Unassembled WGS sequence"/>
</dbReference>
<dbReference type="GO" id="GO:0003779">
    <property type="term" value="F:actin binding"/>
    <property type="evidence" value="ECO:0007669"/>
    <property type="project" value="UniProtKB-KW"/>
</dbReference>
<evidence type="ECO:0000256" key="17">
    <source>
        <dbReference type="SAM" id="MobiDB-lite"/>
    </source>
</evidence>
<dbReference type="InterPro" id="IPR004835">
    <property type="entry name" value="Chitin_synth"/>
</dbReference>
<evidence type="ECO:0000256" key="15">
    <source>
        <dbReference type="ARBA" id="ARBA00048014"/>
    </source>
</evidence>
<feature type="transmembrane region" description="Helical" evidence="18">
    <location>
        <begin position="1212"/>
        <end position="1233"/>
    </location>
</feature>
<dbReference type="GO" id="GO:0031505">
    <property type="term" value="P:fungal-type cell wall organization"/>
    <property type="evidence" value="ECO:0007669"/>
    <property type="project" value="TreeGrafter"/>
</dbReference>
<evidence type="ECO:0000256" key="10">
    <source>
        <dbReference type="ARBA" id="ARBA00023123"/>
    </source>
</evidence>
<dbReference type="SMART" id="SM00242">
    <property type="entry name" value="MYSc"/>
    <property type="match status" value="1"/>
</dbReference>
<dbReference type="GO" id="GO:0016459">
    <property type="term" value="C:myosin complex"/>
    <property type="evidence" value="ECO:0007669"/>
    <property type="project" value="UniProtKB-KW"/>
</dbReference>
<dbReference type="Gene3D" id="1.10.10.820">
    <property type="match status" value="1"/>
</dbReference>
<dbReference type="PRINTS" id="PR00193">
    <property type="entry name" value="MYOSINHEAVY"/>
</dbReference>
<dbReference type="Pfam" id="PF00173">
    <property type="entry name" value="Cyt-b5"/>
    <property type="match status" value="1"/>
</dbReference>
<comment type="similarity">
    <text evidence="16">Belongs to the TRAFAC class myosin-kinesin ATPase superfamily. Myosin family.</text>
</comment>
<keyword evidence="12 16" id="KW-0505">Motor protein</keyword>
<dbReference type="InterPro" id="IPR001609">
    <property type="entry name" value="Myosin_head_motor_dom-like"/>
</dbReference>
<feature type="region of interest" description="Disordered" evidence="17">
    <location>
        <begin position="838"/>
        <end position="876"/>
    </location>
</feature>
<evidence type="ECO:0000313" key="23">
    <source>
        <dbReference type="Proteomes" id="UP000076842"/>
    </source>
</evidence>
<dbReference type="Pfam" id="PF08766">
    <property type="entry name" value="DEK_C"/>
    <property type="match status" value="1"/>
</dbReference>
<dbReference type="Pfam" id="PF03142">
    <property type="entry name" value="Chitin_synth_2"/>
    <property type="match status" value="1"/>
</dbReference>
<evidence type="ECO:0000256" key="9">
    <source>
        <dbReference type="ARBA" id="ARBA00022989"/>
    </source>
</evidence>
<keyword evidence="8 16" id="KW-0067">ATP-binding</keyword>
<evidence type="ECO:0000256" key="1">
    <source>
        <dbReference type="ARBA" id="ARBA00004651"/>
    </source>
</evidence>
<dbReference type="Gene3D" id="3.10.120.10">
    <property type="entry name" value="Cytochrome b5-like heme/steroid binding domain"/>
    <property type="match status" value="1"/>
</dbReference>
<dbReference type="PROSITE" id="PS50255">
    <property type="entry name" value="CYTOCHROME_B5_2"/>
    <property type="match status" value="1"/>
</dbReference>
<dbReference type="STRING" id="1353952.A0A165K939"/>
<evidence type="ECO:0000256" key="16">
    <source>
        <dbReference type="PROSITE-ProRule" id="PRU00782"/>
    </source>
</evidence>
<dbReference type="PROSITE" id="PS51998">
    <property type="entry name" value="DEK_C"/>
    <property type="match status" value="1"/>
</dbReference>
<feature type="domain" description="DEK-C" evidence="21">
    <location>
        <begin position="1914"/>
        <end position="1970"/>
    </location>
</feature>
<dbReference type="Gene3D" id="1.10.10.60">
    <property type="entry name" value="Homeodomain-like"/>
    <property type="match status" value="1"/>
</dbReference>
<feature type="transmembrane region" description="Helical" evidence="18">
    <location>
        <begin position="1661"/>
        <end position="1686"/>
    </location>
</feature>
<keyword evidence="7 16" id="KW-0547">Nucleotide-binding</keyword>
<feature type="region of interest" description="Disordered" evidence="17">
    <location>
        <begin position="787"/>
        <end position="821"/>
    </location>
</feature>
<evidence type="ECO:0000256" key="18">
    <source>
        <dbReference type="SAM" id="Phobius"/>
    </source>
</evidence>
<evidence type="ECO:0000259" key="20">
    <source>
        <dbReference type="PROSITE" id="PS51456"/>
    </source>
</evidence>
<dbReference type="SUPFAM" id="SSF55856">
    <property type="entry name" value="Cytochrome b5-like heme/steroid binding domain"/>
    <property type="match status" value="1"/>
</dbReference>
<dbReference type="InterPro" id="IPR036400">
    <property type="entry name" value="Cyt_B5-like_heme/steroid_sf"/>
</dbReference>
<comment type="subcellular location">
    <subcellularLocation>
        <location evidence="1">Cell membrane</location>
        <topology evidence="1">Multi-pass membrane protein</topology>
    </subcellularLocation>
</comment>
<dbReference type="EC" id="2.4.1.16" evidence="2"/>
<dbReference type="GO" id="GO:0004100">
    <property type="term" value="F:chitin synthase activity"/>
    <property type="evidence" value="ECO:0007669"/>
    <property type="project" value="UniProtKB-EC"/>
</dbReference>
<dbReference type="SMART" id="SM01117">
    <property type="entry name" value="Cyt-b5"/>
    <property type="match status" value="2"/>
</dbReference>
<feature type="binding site" evidence="16">
    <location>
        <begin position="118"/>
        <end position="125"/>
    </location>
    <ligand>
        <name>ATP</name>
        <dbReference type="ChEBI" id="CHEBI:30616"/>
    </ligand>
</feature>
<dbReference type="InterPro" id="IPR036961">
    <property type="entry name" value="Kinesin_motor_dom_sf"/>
</dbReference>
<evidence type="ECO:0000259" key="21">
    <source>
        <dbReference type="PROSITE" id="PS51998"/>
    </source>
</evidence>
<keyword evidence="10 16" id="KW-0518">Myosin</keyword>
<dbReference type="PROSITE" id="PS51456">
    <property type="entry name" value="MYOSIN_MOTOR"/>
    <property type="match status" value="1"/>
</dbReference>
<dbReference type="GO" id="GO:0003774">
    <property type="term" value="F:cytoskeletal motor activity"/>
    <property type="evidence" value="ECO:0007669"/>
    <property type="project" value="UniProtKB-UniRule"/>
</dbReference>